<dbReference type="Proteomes" id="UP000550729">
    <property type="component" value="Unassembled WGS sequence"/>
</dbReference>
<gene>
    <name evidence="1" type="ORF">HH308_16600</name>
</gene>
<accession>A0A848KVD5</accession>
<keyword evidence="2" id="KW-1185">Reference proteome</keyword>
<comment type="caution">
    <text evidence="1">The sequence shown here is derived from an EMBL/GenBank/DDBJ whole genome shotgun (WGS) entry which is preliminary data.</text>
</comment>
<organism evidence="1 2">
    <name type="scientific">Gordonia asplenii</name>
    <dbReference type="NCBI Taxonomy" id="2725283"/>
    <lineage>
        <taxon>Bacteria</taxon>
        <taxon>Bacillati</taxon>
        <taxon>Actinomycetota</taxon>
        <taxon>Actinomycetes</taxon>
        <taxon>Mycobacteriales</taxon>
        <taxon>Gordoniaceae</taxon>
        <taxon>Gordonia</taxon>
    </lineage>
</organism>
<proteinExistence type="predicted"/>
<reference evidence="1 2" key="1">
    <citation type="submission" date="2020-04" db="EMBL/GenBank/DDBJ databases">
        <title>Gordonia sp. nov. TBRC 11910.</title>
        <authorList>
            <person name="Suriyachadkun C."/>
        </authorList>
    </citation>
    <scope>NUCLEOTIDE SEQUENCE [LARGE SCALE GENOMIC DNA]</scope>
    <source>
        <strain evidence="1 2">TBRC 11910</strain>
    </source>
</reference>
<dbReference type="EMBL" id="JABBNB010000017">
    <property type="protein sequence ID" value="NMO02834.1"/>
    <property type="molecule type" value="Genomic_DNA"/>
</dbReference>
<evidence type="ECO:0000313" key="2">
    <source>
        <dbReference type="Proteomes" id="UP000550729"/>
    </source>
</evidence>
<sequence length="130" mass="13096">MPSLLAVTARALTGIPYIMLGAEAAQTPGKRVDVAAPTLDKIRGVVPLPVDNETVVRANGAVQAVGGALIATGVAPRIGAGVVLGSLIPTTAAGHAFWGVTDPVARKQQQVQFLKNVLMAGGLVAVVAAR</sequence>
<evidence type="ECO:0000313" key="1">
    <source>
        <dbReference type="EMBL" id="NMO02834.1"/>
    </source>
</evidence>
<dbReference type="RefSeq" id="WP_170195341.1">
    <property type="nucleotide sequence ID" value="NZ_JABBNB010000017.1"/>
</dbReference>
<name>A0A848KVD5_9ACTN</name>
<dbReference type="AlphaFoldDB" id="A0A848KVD5"/>
<protein>
    <submittedName>
        <fullName evidence="1">DoxX family protein</fullName>
    </submittedName>
</protein>